<dbReference type="GO" id="GO:0004497">
    <property type="term" value="F:monooxygenase activity"/>
    <property type="evidence" value="ECO:0007669"/>
    <property type="project" value="UniProtKB-KW"/>
</dbReference>
<dbReference type="InterPro" id="IPR036188">
    <property type="entry name" value="FAD/NAD-bd_sf"/>
</dbReference>
<evidence type="ECO:0000313" key="3">
    <source>
        <dbReference type="Proteomes" id="UP000242367"/>
    </source>
</evidence>
<comment type="caution">
    <text evidence="2">The sequence shown here is derived from an EMBL/GenBank/DDBJ whole genome shotgun (WGS) entry which is preliminary data.</text>
</comment>
<reference evidence="2 3" key="1">
    <citation type="journal article" date="2017" name="Chemistry">
        <title>Isolation, Biosynthesis and Chemical Modifications of Rubterolones A-F: Rare Tropolone Alkaloids from Actinomadura sp. 5-2.</title>
        <authorList>
            <person name="Guo H."/>
            <person name="Benndorf R."/>
            <person name="Leichnitz D."/>
            <person name="Klassen J.L."/>
            <person name="Vollmers J."/>
            <person name="Gorls H."/>
            <person name="Steinacker M."/>
            <person name="Weigel C."/>
            <person name="Dahse H.M."/>
            <person name="Kaster A.K."/>
            <person name="de Beer Z.W."/>
            <person name="Poulsen M."/>
            <person name="Beemelmanns C."/>
        </authorList>
    </citation>
    <scope>NUCLEOTIDE SEQUENCE [LARGE SCALE GENOMIC DNA]</scope>
    <source>
        <strain evidence="2 3">5-2</strain>
    </source>
</reference>
<sequence length="413" mass="44321">MRNILIIGAGQAGLQLGLDLLRHGYRVTLMAARTPQETRAGRVMSTQVMFAPALDFERAGGLHLWDGRVPAIEGMRVMAGGPDGSVALSFSAPFERPAHSVDQRVKVAGWLELFEQRGGQVVYGSVLTSDLEGLTALFDLTIVAAGRGDLAALFDRDPSRSPYDAPQRALACVYVHGMEPDPEYPEPHVGISALPVGELITMPALTVGRDGDAAPCDILFIEAVPGGPLDRWDTGRSLDAAAHLDLTRQVLDEYFPWVAPQCRSLEPTDGRAALAGAFTPVVRHPVGRVGGASVLGMADVVVTNDPIAGQGANNAAHCAAIYLASILERGSEPFDAAWMQDTFDRYWDYAQWSTAWSNALLGPMPEHVQRVLGTAAQDPRVARRFAAGYVTPPELAEWILDPSATDAYLTSLT</sequence>
<dbReference type="Pfam" id="PF17885">
    <property type="entry name" value="Smoa_sbd"/>
    <property type="match status" value="1"/>
</dbReference>
<evidence type="ECO:0000313" key="2">
    <source>
        <dbReference type="EMBL" id="POM23014.1"/>
    </source>
</evidence>
<feature type="domain" description="Styrene monooxygenase StyA putative substrate binding" evidence="1">
    <location>
        <begin position="146"/>
        <end position="259"/>
    </location>
</feature>
<dbReference type="Proteomes" id="UP000242367">
    <property type="component" value="Unassembled WGS sequence"/>
</dbReference>
<keyword evidence="2" id="KW-0560">Oxidoreductase</keyword>
<dbReference type="PRINTS" id="PR00420">
    <property type="entry name" value="RNGMNOXGNASE"/>
</dbReference>
<dbReference type="InterPro" id="IPR041654">
    <property type="entry name" value="StyA_sbd"/>
</dbReference>
<name>A0A2P4UD92_9ACTN</name>
<dbReference type="RefSeq" id="WP_103565707.1">
    <property type="nucleotide sequence ID" value="NZ_MTBP01000004.1"/>
</dbReference>
<dbReference type="Gene3D" id="3.30.9.40">
    <property type="match status" value="1"/>
</dbReference>
<dbReference type="SUPFAM" id="SSF51905">
    <property type="entry name" value="FAD/NAD(P)-binding domain"/>
    <property type="match status" value="1"/>
</dbReference>
<protein>
    <submittedName>
        <fullName evidence="2">Styrene monooxygenase StyA</fullName>
        <ecNumber evidence="2">1.14.14.11</ecNumber>
    </submittedName>
</protein>
<gene>
    <name evidence="2" type="primary">styA</name>
    <name evidence="2" type="ORF">BTM25_52200</name>
</gene>
<organism evidence="2 3">
    <name type="scientific">Actinomadura rubteroloni</name>
    <dbReference type="NCBI Taxonomy" id="1926885"/>
    <lineage>
        <taxon>Bacteria</taxon>
        <taxon>Bacillati</taxon>
        <taxon>Actinomycetota</taxon>
        <taxon>Actinomycetes</taxon>
        <taxon>Streptosporangiales</taxon>
        <taxon>Thermomonosporaceae</taxon>
        <taxon>Actinomadura</taxon>
    </lineage>
</organism>
<dbReference type="EMBL" id="MTBP01000004">
    <property type="protein sequence ID" value="POM23014.1"/>
    <property type="molecule type" value="Genomic_DNA"/>
</dbReference>
<keyword evidence="3" id="KW-1185">Reference proteome</keyword>
<keyword evidence="2" id="KW-0503">Monooxygenase</keyword>
<dbReference type="AlphaFoldDB" id="A0A2P4UD92"/>
<dbReference type="Gene3D" id="3.50.50.60">
    <property type="entry name" value="FAD/NAD(P)-binding domain"/>
    <property type="match status" value="2"/>
</dbReference>
<dbReference type="EC" id="1.14.14.11" evidence="2"/>
<evidence type="ECO:0000259" key="1">
    <source>
        <dbReference type="Pfam" id="PF17885"/>
    </source>
</evidence>
<proteinExistence type="predicted"/>
<accession>A0A2P4UD92</accession>